<comment type="caution">
    <text evidence="1">The sequence shown here is derived from an EMBL/GenBank/DDBJ whole genome shotgun (WGS) entry which is preliminary data.</text>
</comment>
<accession>A0AAW2VXC7</accession>
<reference evidence="1" key="1">
    <citation type="submission" date="2020-06" db="EMBL/GenBank/DDBJ databases">
        <authorList>
            <person name="Li T."/>
            <person name="Hu X."/>
            <person name="Zhang T."/>
            <person name="Song X."/>
            <person name="Zhang H."/>
            <person name="Dai N."/>
            <person name="Sheng W."/>
            <person name="Hou X."/>
            <person name="Wei L."/>
        </authorList>
    </citation>
    <scope>NUCLEOTIDE SEQUENCE</scope>
    <source>
        <strain evidence="1">KEN1</strain>
        <tissue evidence="1">Leaf</tissue>
    </source>
</reference>
<feature type="non-terminal residue" evidence="1">
    <location>
        <position position="1"/>
    </location>
</feature>
<dbReference type="PANTHER" id="PTHR36607">
    <property type="entry name" value="1,2-DIHYDROXY-3-KETO-5-METHYLTHIOPENTENE DIOXYGENASE 4"/>
    <property type="match status" value="1"/>
</dbReference>
<evidence type="ECO:0008006" key="2">
    <source>
        <dbReference type="Google" id="ProtNLM"/>
    </source>
</evidence>
<organism evidence="1">
    <name type="scientific">Sesamum latifolium</name>
    <dbReference type="NCBI Taxonomy" id="2727402"/>
    <lineage>
        <taxon>Eukaryota</taxon>
        <taxon>Viridiplantae</taxon>
        <taxon>Streptophyta</taxon>
        <taxon>Embryophyta</taxon>
        <taxon>Tracheophyta</taxon>
        <taxon>Spermatophyta</taxon>
        <taxon>Magnoliopsida</taxon>
        <taxon>eudicotyledons</taxon>
        <taxon>Gunneridae</taxon>
        <taxon>Pentapetalae</taxon>
        <taxon>asterids</taxon>
        <taxon>lamiids</taxon>
        <taxon>Lamiales</taxon>
        <taxon>Pedaliaceae</taxon>
        <taxon>Sesamum</taxon>
    </lineage>
</organism>
<dbReference type="AlphaFoldDB" id="A0AAW2VXC7"/>
<proteinExistence type="predicted"/>
<sequence length="297" mass="34172">AMVYFKDISTPSGVQHLLILDDEKQFEEKGKTLMIYAPLIGQYTKLWSRLTNPLYTEPWSREVPLIKTSKVDVVQFPDEFRYIKGFWEWTEDILSRCEHKLVTAQVYDSVYASLFTYDRNSDVIKAFCETWCSSTNTLLTSFRELSISLWDLHTFAGLPRNGLMYDEVVPYAKELDGVDETGRRLVPHSCKFLLHAYHLLQGSIGGDQFSHVPADKWISQITLIRPTGIDLTFNYASRHKEPSHPEQDATFPAALLRMPFYPFTQQIAAQLGALNHRAFNPFLIRCGRPPYLPKEGP</sequence>
<dbReference type="PANTHER" id="PTHR36607:SF23">
    <property type="entry name" value="AMINOTRANSFERASE-LIKE PLANT MOBILE DOMAIN-CONTAINING PROTEIN"/>
    <property type="match status" value="1"/>
</dbReference>
<protein>
    <recommendedName>
        <fullName evidence="2">Aminotransferase-like plant mobile domain-containing protein</fullName>
    </recommendedName>
</protein>
<reference evidence="1" key="2">
    <citation type="journal article" date="2024" name="Plant">
        <title>Genomic evolution and insights into agronomic trait innovations of Sesamum species.</title>
        <authorList>
            <person name="Miao H."/>
            <person name="Wang L."/>
            <person name="Qu L."/>
            <person name="Liu H."/>
            <person name="Sun Y."/>
            <person name="Le M."/>
            <person name="Wang Q."/>
            <person name="Wei S."/>
            <person name="Zheng Y."/>
            <person name="Lin W."/>
            <person name="Duan Y."/>
            <person name="Cao H."/>
            <person name="Xiong S."/>
            <person name="Wang X."/>
            <person name="Wei L."/>
            <person name="Li C."/>
            <person name="Ma Q."/>
            <person name="Ju M."/>
            <person name="Zhao R."/>
            <person name="Li G."/>
            <person name="Mu C."/>
            <person name="Tian Q."/>
            <person name="Mei H."/>
            <person name="Zhang T."/>
            <person name="Gao T."/>
            <person name="Zhang H."/>
        </authorList>
    </citation>
    <scope>NUCLEOTIDE SEQUENCE</scope>
    <source>
        <strain evidence="1">KEN1</strain>
    </source>
</reference>
<gene>
    <name evidence="1" type="ORF">Slati_2692300</name>
</gene>
<dbReference type="EMBL" id="JACGWN010000009">
    <property type="protein sequence ID" value="KAL0433580.1"/>
    <property type="molecule type" value="Genomic_DNA"/>
</dbReference>
<evidence type="ECO:0000313" key="1">
    <source>
        <dbReference type="EMBL" id="KAL0433580.1"/>
    </source>
</evidence>
<name>A0AAW2VXC7_9LAMI</name>